<proteinExistence type="predicted"/>
<gene>
    <name evidence="1" type="ORF">METZ01_LOCUS220086</name>
</gene>
<dbReference type="AlphaFoldDB" id="A0A382FX94"/>
<organism evidence="1">
    <name type="scientific">marine metagenome</name>
    <dbReference type="NCBI Taxonomy" id="408172"/>
    <lineage>
        <taxon>unclassified sequences</taxon>
        <taxon>metagenomes</taxon>
        <taxon>ecological metagenomes</taxon>
    </lineage>
</organism>
<name>A0A382FX94_9ZZZZ</name>
<feature type="non-terminal residue" evidence="1">
    <location>
        <position position="45"/>
    </location>
</feature>
<protein>
    <submittedName>
        <fullName evidence="1">Uncharacterized protein</fullName>
    </submittedName>
</protein>
<dbReference type="EMBL" id="UINC01052190">
    <property type="protein sequence ID" value="SVB67232.1"/>
    <property type="molecule type" value="Genomic_DNA"/>
</dbReference>
<evidence type="ECO:0000313" key="1">
    <source>
        <dbReference type="EMBL" id="SVB67232.1"/>
    </source>
</evidence>
<sequence length="45" mass="4942">MGLEVGCPWSHGWQGRGAWLVVLSERSDSGSVDFECGWHPLLEIG</sequence>
<reference evidence="1" key="1">
    <citation type="submission" date="2018-05" db="EMBL/GenBank/DDBJ databases">
        <authorList>
            <person name="Lanie J.A."/>
            <person name="Ng W.-L."/>
            <person name="Kazmierczak K.M."/>
            <person name="Andrzejewski T.M."/>
            <person name="Davidsen T.M."/>
            <person name="Wayne K.J."/>
            <person name="Tettelin H."/>
            <person name="Glass J.I."/>
            <person name="Rusch D."/>
            <person name="Podicherti R."/>
            <person name="Tsui H.-C.T."/>
            <person name="Winkler M.E."/>
        </authorList>
    </citation>
    <scope>NUCLEOTIDE SEQUENCE</scope>
</reference>
<accession>A0A382FX94</accession>